<gene>
    <name evidence="2" type="ORF">V473_07120</name>
</gene>
<sequence length="84" mass="9385">MSDNIAADVLRQHIEAIERLESEKDGIGDDIKDRYAALKSEGFDVKACRKLIAMRKKRADERTQEEAVLATYAAALGMQLGFDI</sequence>
<dbReference type="EMBL" id="JACT01000001">
    <property type="protein sequence ID" value="KMS57948.1"/>
    <property type="molecule type" value="Genomic_DNA"/>
</dbReference>
<organism evidence="2 3">
    <name type="scientific">Sphingobium cupriresistens LL01</name>
    <dbReference type="NCBI Taxonomy" id="1420583"/>
    <lineage>
        <taxon>Bacteria</taxon>
        <taxon>Pseudomonadati</taxon>
        <taxon>Pseudomonadota</taxon>
        <taxon>Alphaproteobacteria</taxon>
        <taxon>Sphingomonadales</taxon>
        <taxon>Sphingomonadaceae</taxon>
        <taxon>Sphingobium</taxon>
    </lineage>
</organism>
<dbReference type="STRING" id="1420583.V473_07120"/>
<feature type="domain" description="GapR-like DNA-binding" evidence="1">
    <location>
        <begin position="6"/>
        <end position="77"/>
    </location>
</feature>
<dbReference type="PATRIC" id="fig|1420583.3.peg.1434"/>
<name>A0A0J7Y3F1_9SPHN</name>
<reference evidence="2 3" key="1">
    <citation type="journal article" date="2015" name="G3 (Bethesda)">
        <title>Insights into Ongoing Evolution of the Hexachlorocyclohexane Catabolic Pathway from Comparative Genomics of Ten Sphingomonadaceae Strains.</title>
        <authorList>
            <person name="Pearce S.L."/>
            <person name="Oakeshott J.G."/>
            <person name="Pandey G."/>
        </authorList>
    </citation>
    <scope>NUCLEOTIDE SEQUENCE [LARGE SCALE GENOMIC DNA]</scope>
    <source>
        <strain evidence="2 3">LL01</strain>
    </source>
</reference>
<dbReference type="NCBIfam" id="NF010247">
    <property type="entry name" value="PRK13694.1"/>
    <property type="match status" value="1"/>
</dbReference>
<proteinExistence type="predicted"/>
<dbReference type="InterPro" id="IPR046367">
    <property type="entry name" value="GapR-like_DNA-bd"/>
</dbReference>
<dbReference type="Proteomes" id="UP000052232">
    <property type="component" value="Unassembled WGS sequence"/>
</dbReference>
<evidence type="ECO:0000313" key="2">
    <source>
        <dbReference type="EMBL" id="KMS57948.1"/>
    </source>
</evidence>
<dbReference type="GO" id="GO:0003677">
    <property type="term" value="F:DNA binding"/>
    <property type="evidence" value="ECO:0007669"/>
    <property type="project" value="InterPro"/>
</dbReference>
<dbReference type="AlphaFoldDB" id="A0A0J7Y3F1"/>
<comment type="caution">
    <text evidence="2">The sequence shown here is derived from an EMBL/GenBank/DDBJ whole genome shotgun (WGS) entry which is preliminary data.</text>
</comment>
<accession>A0A0J7Y3F1</accession>
<keyword evidence="3" id="KW-1185">Reference proteome</keyword>
<evidence type="ECO:0000259" key="1">
    <source>
        <dbReference type="Pfam" id="PF10073"/>
    </source>
</evidence>
<evidence type="ECO:0000313" key="3">
    <source>
        <dbReference type="Proteomes" id="UP000052232"/>
    </source>
</evidence>
<protein>
    <recommendedName>
        <fullName evidence="1">GapR-like DNA-binding domain-containing protein</fullName>
    </recommendedName>
</protein>
<dbReference type="Pfam" id="PF10073">
    <property type="entry name" value="GapR_DNA-bd"/>
    <property type="match status" value="1"/>
</dbReference>